<dbReference type="GO" id="GO:0008289">
    <property type="term" value="F:lipid binding"/>
    <property type="evidence" value="ECO:0007669"/>
    <property type="project" value="InterPro"/>
</dbReference>
<keyword evidence="6" id="KW-1133">Transmembrane helix</keyword>
<accession>A0A1V9Z292</accession>
<dbReference type="OrthoDB" id="58686at2759"/>
<feature type="transmembrane region" description="Helical" evidence="6">
    <location>
        <begin position="1749"/>
        <end position="1772"/>
    </location>
</feature>
<keyword evidence="3" id="KW-0862">Zinc</keyword>
<dbReference type="InterPro" id="IPR014756">
    <property type="entry name" value="Ig_E-set"/>
</dbReference>
<proteinExistence type="predicted"/>
<dbReference type="InterPro" id="IPR013083">
    <property type="entry name" value="Znf_RING/FYVE/PHD"/>
</dbReference>
<dbReference type="SUPFAM" id="SSF81296">
    <property type="entry name" value="E set domains"/>
    <property type="match status" value="2"/>
</dbReference>
<evidence type="ECO:0000313" key="8">
    <source>
        <dbReference type="EMBL" id="OQR92129.1"/>
    </source>
</evidence>
<sequence length="2676" mass="300398">MSLPLRPNYFSCPPLNPGDHAYLLAQAERVCYETALNALTMARTPAIKVLTSPSTKRRAQLHAGHDIIDPIHRGITGSSQIKTTYAELTDFFHLTSTEKVRTYGKVVGQAIVDRATLYNLADQSMDDSSPFIYAGVQWSVIECPFLSKSLALKRDSCFLEVLSMITLKDPSTGRERRGFVRAIHSVELQCCSSLRASHNIVRSGFVRSGHVFLETELSGLFDHYYAYVIANPGGTPHFVNQKVCERIVGQMLNIEHHFAQHRLPKLLYMAAQHPRVSYKSTDAVQYCDACDAKFHLLRPKRNCYLCRQVVCRHCIQTHTVPVGSEPKLKVSICTVCFCGNSGRRNLVLNALTMAASPAVKVVEHAATKRRAQLHYGTDIVDSSLYGLTGSSQIKATADELVDFFHLTTAKKVRTYGEVVGQIVLDRVTLYHLADRAIDASSQFLYAGVQWSAIGCPFISPSLTLKRDTCFLEVLHTIAVTDPVSGRLRRGLVRALHSVALDCCPSLRASHNIVRGALVRSGHVFLETDEAGLYDHYYTYVVADPGNVPKFLNLKIFQRIVGQMLNLEHHLALQRLPSMLLTGNPRPPFKSTHGITYCEACDTKFKLLRLTKSRCPMIPKASMSMCARTVSVATQPGVISCHPLSSNESRELINLADTVCADVVASALAIVKGRGDKAIRHPRTKRRAHLFHHPDGGVTGATQLVATLDEIRDFFHITTPKQLRTHSRVVCQTILDWVTLIPLECTTQGPFRFTCVQWAAMESPLPGVIVKRDACFLQSLRDIVHTDAAGVSRRGFVRTFYSIEVDCCPSMSATHNLTRAHLHSGHIFLETAEEHVFDYYMSFRSQARGNVPKMISTKVIEGIVAEMLNVEDHFCSNRLEARLAVQRRPSMPGPLGQLRQRVAYCNVCFKKFGLLASKLQCFICNQMSLPLPHDFFRCPPLSASERQAFVQQAHHLCFLTARNAVSMAAKGPPVKVLIHAQTQRPLQIYHGSDVLDSTLDGVTGVTQVKASFEEIADFYNLSSDEGVVTFGKVFAQTIVDRCSLYTLRRSTKRSLKHAGISWIAITAPYSSKAILKRRDSCVLEATREYEMQCPETKAVRRCWVRALHSLEMDCCPSLERTHNIIRGRLVRSGHVFMETEKPGILNYFLVYIGEAYGTMPRFVQQKCLERMLPPMLHLEPYLERQRLSFYFLHHPLHPIRKHPKAPECGACRTAFGFFHGPKTQCQVCEEAICKACHVPVAVEIRQSTVNVMVCRNCLGSMLPRTEFLRRHHAASSMATMSMFDVEASRIALDASLIAAAENVEIAFGLPFSTQAEQPYIVVMLQPLHRANLITKAHEVVQDVVKNAMTMASLPVSKVLRNDATRLVGHMHEGYDLKDPSLIGMTMVTPVRATFDQIADFYALTSPRKLRTYAGVVGQSVLDRVTLYNLLSSDSDLHRPLINASVIWSVMESPFLTKSLAMKRDCCYLECISENYLEDPQTGMLRRAWVRAVHSVDMPCCPPMQASHGFVRGHLVRSGQIFLETDTPGVLNFYWCCITEPNGRLPKMIHRKVLQRIVGQAVNLEQHFCMVRLTQYMATAPKTLPWKNVKKTLFCERCDDRFGPILATKTQCTKCGWVVCKRCCKPWTITVHGERVDVTICTHCFCGKELPSPSVALLEHGMAAKRRRTDAMACLDDTKSNPEEQSPWEYSWLGLSLPNGHGGLFPTSMATPGSAAVQRFLGKPITWVHGSPRSMYKDLVYMLLHLSWPRLWLFLTTLYFSVTVAFGGVFYFVCRDCDTIQEGLSMSYQAFSTIGFGIVYPMDRCGNYVILTEAFVSMMLLPAIGGLLYSKISIPKLRVAFSNVCVVHPHGSDGRPALVLRVANPSPSLRVDRDVLLDVSFQAEVHISTLLPGSMTPVLQRYPVTLKQSNFIFFRFVLDLVHVIDDASPLRCLLTDDPSTNFVLQVTMQAVDSNRHGSVLDQCSYSSHDVRVGYRFARMVHASGKELTLDFDQLHALEEAPFDLQPAAPAKLPNAYAVVEEASAVVPKNTPFGSQYLFYRIMNAHWLPIVGVNMSIFLTLSLFFGFLHWFDQGLFVLDGLTDHNSKYELCFYLSVHSISTIGYGTIGPSPNNIYHNAVIAAEAIFGLTFSAIFTGICWSKFAKPHAHIKFSKQILLTHMYGSRCLVFRALNVRNVGEVCQCRFKLGAFLTDSTNVRRMHDLRLVQPEWSSSNVPITLVHIIDESSPLAQVPDSDMRQLSLLALCSGFDTTFFETVYARRVYAAYEMERDRVFQDAVTIYPDRVVHEKFVEEAHEACENTVRNALAMAAMAPTRTLRHPRTKRFAQMHHGPDIIDASLQGTTAVARVEASLDELIAFFDLRSPKQLRTYGQVAATSVLDRATLHTLVDHGTRLDILYVGIHWVAVEMPLLFANRDGCYIEAIKEFTFEEPFTHERRRGLVRTLHSIEIAHCPSLEASHNLRRGQIVRSGNVFMETEVSDVWDYYLVYVTNPQGKVPSFLNTKINDRQAAHILNLEEHICLERWKTKIDAGTFVPKREPSVVAKNCRVCRRRFQPWKHYAHCECCGEPVCRRCSHEWDVHLPYKVFSLVLCAECFTSSPLPTRRSWALTKLLVGRGDDPTLSEPRTLSTHSSRSSRGSIDASRTRASAGSIVSYFPRQVPRGQARSAPSSVRSHGKTFFS</sequence>
<dbReference type="Gene3D" id="2.60.40.1400">
    <property type="entry name" value="G protein-activated inward rectifier potassium channel 1"/>
    <property type="match status" value="2"/>
</dbReference>
<reference evidence="8 9" key="1">
    <citation type="journal article" date="2014" name="Genome Biol. Evol.">
        <title>The secreted proteins of Achlya hypogyna and Thraustotheca clavata identify the ancestral oomycete secretome and reveal gene acquisitions by horizontal gene transfer.</title>
        <authorList>
            <person name="Misner I."/>
            <person name="Blouin N."/>
            <person name="Leonard G."/>
            <person name="Richards T.A."/>
            <person name="Lane C.E."/>
        </authorList>
    </citation>
    <scope>NUCLEOTIDE SEQUENCE [LARGE SCALE GENOMIC DNA]</scope>
    <source>
        <strain evidence="8 9">ATCC 48635</strain>
    </source>
</reference>
<keyword evidence="2 4" id="KW-0863">Zinc-finger</keyword>
<feature type="transmembrane region" description="Helical" evidence="6">
    <location>
        <begin position="2044"/>
        <end position="2068"/>
    </location>
</feature>
<dbReference type="SUPFAM" id="SSF55961">
    <property type="entry name" value="Bet v1-like"/>
    <property type="match status" value="1"/>
</dbReference>
<keyword evidence="6" id="KW-0472">Membrane</keyword>
<dbReference type="SUPFAM" id="SSF57903">
    <property type="entry name" value="FYVE/PHD zinc finger"/>
    <property type="match status" value="4"/>
</dbReference>
<dbReference type="PANTHER" id="PTHR13510">
    <property type="entry name" value="FYVE-FINGER-CONTAINING RAB5 EFFECTOR PROTEIN RABENOSYN-5-RELATED"/>
    <property type="match status" value="1"/>
</dbReference>
<dbReference type="Proteomes" id="UP000243579">
    <property type="component" value="Unassembled WGS sequence"/>
</dbReference>
<feature type="transmembrane region" description="Helical" evidence="6">
    <location>
        <begin position="1784"/>
        <end position="1800"/>
    </location>
</feature>
<name>A0A1V9Z292_ACHHY</name>
<dbReference type="SUPFAM" id="SSF81324">
    <property type="entry name" value="Voltage-gated potassium channels"/>
    <property type="match status" value="2"/>
</dbReference>
<dbReference type="InterPro" id="IPR011011">
    <property type="entry name" value="Znf_FYVE_PHD"/>
</dbReference>
<feature type="compositionally biased region" description="Low complexity" evidence="5">
    <location>
        <begin position="2624"/>
        <end position="2637"/>
    </location>
</feature>
<dbReference type="CDD" id="cd00065">
    <property type="entry name" value="FYVE_like_SF"/>
    <property type="match status" value="3"/>
</dbReference>
<dbReference type="Pfam" id="PF01852">
    <property type="entry name" value="START"/>
    <property type="match status" value="1"/>
</dbReference>
<dbReference type="EMBL" id="JNBR01000480">
    <property type="protein sequence ID" value="OQR92129.1"/>
    <property type="molecule type" value="Genomic_DNA"/>
</dbReference>
<dbReference type="InterPro" id="IPR052727">
    <property type="entry name" value="Rab4/Rab5_effector"/>
</dbReference>
<comment type="caution">
    <text evidence="8">The sequence shown here is derived from an EMBL/GenBank/DDBJ whole genome shotgun (WGS) entry which is preliminary data.</text>
</comment>
<protein>
    <submittedName>
        <fullName evidence="8">Inward rectifier K channel (IRK-C) family protein</fullName>
    </submittedName>
</protein>
<feature type="region of interest" description="Disordered" evidence="5">
    <location>
        <begin position="2615"/>
        <end position="2641"/>
    </location>
</feature>
<dbReference type="InterPro" id="IPR023393">
    <property type="entry name" value="START-like_dom_sf"/>
</dbReference>
<dbReference type="InterPro" id="IPR002913">
    <property type="entry name" value="START_lipid-bd_dom"/>
</dbReference>
<keyword evidence="6" id="KW-0812">Transmembrane</keyword>
<gene>
    <name evidence="8" type="ORF">ACHHYP_04026</name>
</gene>
<dbReference type="Gene3D" id="1.10.287.70">
    <property type="match status" value="2"/>
</dbReference>
<dbReference type="Pfam" id="PF17655">
    <property type="entry name" value="IRK_C"/>
    <property type="match status" value="2"/>
</dbReference>
<dbReference type="STRING" id="1202772.A0A1V9Z292"/>
<evidence type="ECO:0000256" key="2">
    <source>
        <dbReference type="ARBA" id="ARBA00022771"/>
    </source>
</evidence>
<dbReference type="PANTHER" id="PTHR13510:SF44">
    <property type="entry name" value="RABENOSYN-5"/>
    <property type="match status" value="1"/>
</dbReference>
<evidence type="ECO:0000256" key="6">
    <source>
        <dbReference type="SAM" id="Phobius"/>
    </source>
</evidence>
<dbReference type="InterPro" id="IPR013518">
    <property type="entry name" value="K_chnl_inward-rec_Kir_cyto"/>
</dbReference>
<dbReference type="GO" id="GO:0008270">
    <property type="term" value="F:zinc ion binding"/>
    <property type="evidence" value="ECO:0007669"/>
    <property type="project" value="UniProtKB-KW"/>
</dbReference>
<dbReference type="InterPro" id="IPR041647">
    <property type="entry name" value="IRK_C"/>
</dbReference>
<evidence type="ECO:0000256" key="3">
    <source>
        <dbReference type="ARBA" id="ARBA00022833"/>
    </source>
</evidence>
<keyword evidence="1" id="KW-0479">Metal-binding</keyword>
<dbReference type="PROSITE" id="PS50178">
    <property type="entry name" value="ZF_FYVE"/>
    <property type="match status" value="2"/>
</dbReference>
<evidence type="ECO:0000256" key="1">
    <source>
        <dbReference type="ARBA" id="ARBA00022723"/>
    </source>
</evidence>
<evidence type="ECO:0000256" key="5">
    <source>
        <dbReference type="SAM" id="MobiDB-lite"/>
    </source>
</evidence>
<feature type="domain" description="FYVE-type" evidence="7">
    <location>
        <begin position="1593"/>
        <end position="1647"/>
    </location>
</feature>
<dbReference type="Gene3D" id="3.30.40.10">
    <property type="entry name" value="Zinc/RING finger domain, C3HC4 (zinc finger)"/>
    <property type="match status" value="4"/>
</dbReference>
<evidence type="ECO:0000256" key="4">
    <source>
        <dbReference type="PROSITE-ProRule" id="PRU00091"/>
    </source>
</evidence>
<keyword evidence="9" id="KW-1185">Reference proteome</keyword>
<evidence type="ECO:0000313" key="9">
    <source>
        <dbReference type="Proteomes" id="UP000243579"/>
    </source>
</evidence>
<evidence type="ECO:0000259" key="7">
    <source>
        <dbReference type="PROSITE" id="PS50178"/>
    </source>
</evidence>
<feature type="transmembrane region" description="Helical" evidence="6">
    <location>
        <begin position="1806"/>
        <end position="1827"/>
    </location>
</feature>
<feature type="domain" description="FYVE-type" evidence="7">
    <location>
        <begin position="281"/>
        <end position="337"/>
    </location>
</feature>
<dbReference type="Gene3D" id="3.30.530.20">
    <property type="match status" value="5"/>
</dbReference>
<organism evidence="8 9">
    <name type="scientific">Achlya hypogyna</name>
    <name type="common">Oomycete</name>
    <name type="synonym">Protoachlya hypogyna</name>
    <dbReference type="NCBI Taxonomy" id="1202772"/>
    <lineage>
        <taxon>Eukaryota</taxon>
        <taxon>Sar</taxon>
        <taxon>Stramenopiles</taxon>
        <taxon>Oomycota</taxon>
        <taxon>Saprolegniomycetes</taxon>
        <taxon>Saprolegniales</taxon>
        <taxon>Achlyaceae</taxon>
        <taxon>Achlya</taxon>
    </lineage>
</organism>
<dbReference type="InterPro" id="IPR017455">
    <property type="entry name" value="Znf_FYVE-rel"/>
</dbReference>
<feature type="region of interest" description="Disordered" evidence="5">
    <location>
        <begin position="2656"/>
        <end position="2676"/>
    </location>
</feature>